<keyword evidence="3" id="KW-1185">Reference proteome</keyword>
<dbReference type="Gene3D" id="1.20.120.450">
    <property type="entry name" value="dinb family like domain"/>
    <property type="match status" value="1"/>
</dbReference>
<organism evidence="2 3">
    <name type="scientific">Saccharomonospora piscinae</name>
    <dbReference type="NCBI Taxonomy" id="687388"/>
    <lineage>
        <taxon>Bacteria</taxon>
        <taxon>Bacillati</taxon>
        <taxon>Actinomycetota</taxon>
        <taxon>Actinomycetes</taxon>
        <taxon>Pseudonocardiales</taxon>
        <taxon>Pseudonocardiaceae</taxon>
        <taxon>Saccharomonospora</taxon>
    </lineage>
</organism>
<reference evidence="2 3" key="1">
    <citation type="submission" date="2017-02" db="EMBL/GenBank/DDBJ databases">
        <title>Draft genome of Saccharomonospora sp. 154.</title>
        <authorList>
            <person name="Alonso-Carmona G.S."/>
            <person name="De La Haba R."/>
            <person name="Vera-Gargallo B."/>
            <person name="Sandoval-Trujillo A.H."/>
            <person name="Ramirez-Duran N."/>
            <person name="Ventosa A."/>
        </authorList>
    </citation>
    <scope>NUCLEOTIDE SEQUENCE [LARGE SCALE GENOMIC DNA]</scope>
    <source>
        <strain evidence="2 3">LRS4.154</strain>
    </source>
</reference>
<dbReference type="EMBL" id="MWIH01000005">
    <property type="protein sequence ID" value="OQO92937.1"/>
    <property type="molecule type" value="Genomic_DNA"/>
</dbReference>
<dbReference type="STRING" id="1962155.B1813_12530"/>
<dbReference type="RefSeq" id="WP_081191950.1">
    <property type="nucleotide sequence ID" value="NZ_MWIH01000005.1"/>
</dbReference>
<feature type="domain" description="Mycothiol-dependent maleylpyruvate isomerase metal-binding" evidence="1">
    <location>
        <begin position="8"/>
        <end position="92"/>
    </location>
</feature>
<protein>
    <submittedName>
        <fullName evidence="2">DinB family protein</fullName>
    </submittedName>
</protein>
<dbReference type="NCBIfam" id="TIGR03083">
    <property type="entry name" value="maleylpyruvate isomerase family mycothiol-dependent enzyme"/>
    <property type="match status" value="1"/>
</dbReference>
<accession>A0A1V9A725</accession>
<gene>
    <name evidence="2" type="ORF">B1813_12530</name>
</gene>
<dbReference type="Pfam" id="PF11716">
    <property type="entry name" value="MDMPI_N"/>
    <property type="match status" value="1"/>
</dbReference>
<evidence type="ECO:0000313" key="2">
    <source>
        <dbReference type="EMBL" id="OQO92937.1"/>
    </source>
</evidence>
<sequence>MSVLAEARRERRELADFLEQLEPHQWEAPTLCSRWTVREVVAHMISYEEHTSRDLLNRLAKARFRFGEINQVGLAEYAHLGPAELIAFLRSHLDPRGGTRGFGGRIALVDALIHHQDIRRPLNLPRTVPVQRLRYALPFAVVGPPLRGFWHARGVRLVATDLGWSYGRGPEARGPGEAVLMALTGRAGVARELTGPGAEILRRRLG</sequence>
<dbReference type="SUPFAM" id="SSF109854">
    <property type="entry name" value="DinB/YfiT-like putative metalloenzymes"/>
    <property type="match status" value="1"/>
</dbReference>
<dbReference type="GO" id="GO:0046872">
    <property type="term" value="F:metal ion binding"/>
    <property type="evidence" value="ECO:0007669"/>
    <property type="project" value="InterPro"/>
</dbReference>
<dbReference type="InterPro" id="IPR024344">
    <property type="entry name" value="MDMPI_metal-binding"/>
</dbReference>
<proteinExistence type="predicted"/>
<name>A0A1V9A725_SACPI</name>
<dbReference type="AlphaFoldDB" id="A0A1V9A725"/>
<evidence type="ECO:0000313" key="3">
    <source>
        <dbReference type="Proteomes" id="UP000192591"/>
    </source>
</evidence>
<evidence type="ECO:0000259" key="1">
    <source>
        <dbReference type="Pfam" id="PF11716"/>
    </source>
</evidence>
<dbReference type="InterPro" id="IPR017517">
    <property type="entry name" value="Maleyloyr_isom"/>
</dbReference>
<comment type="caution">
    <text evidence="2">The sequence shown here is derived from an EMBL/GenBank/DDBJ whole genome shotgun (WGS) entry which is preliminary data.</text>
</comment>
<dbReference type="Proteomes" id="UP000192591">
    <property type="component" value="Unassembled WGS sequence"/>
</dbReference>
<dbReference type="InterPro" id="IPR034660">
    <property type="entry name" value="DinB/YfiT-like"/>
</dbReference>